<feature type="region of interest" description="Disordered" evidence="2">
    <location>
        <begin position="265"/>
        <end position="284"/>
    </location>
</feature>
<keyword evidence="4" id="KW-1185">Reference proteome</keyword>
<gene>
    <name evidence="3" type="ORF">AK812_SmicGene6262</name>
</gene>
<organism evidence="3 4">
    <name type="scientific">Symbiodinium microadriaticum</name>
    <name type="common">Dinoflagellate</name>
    <name type="synonym">Zooxanthella microadriatica</name>
    <dbReference type="NCBI Taxonomy" id="2951"/>
    <lineage>
        <taxon>Eukaryota</taxon>
        <taxon>Sar</taxon>
        <taxon>Alveolata</taxon>
        <taxon>Dinophyceae</taxon>
        <taxon>Suessiales</taxon>
        <taxon>Symbiodiniaceae</taxon>
        <taxon>Symbiodinium</taxon>
    </lineage>
</organism>
<evidence type="ECO:0000256" key="2">
    <source>
        <dbReference type="SAM" id="MobiDB-lite"/>
    </source>
</evidence>
<dbReference type="Proteomes" id="UP000186817">
    <property type="component" value="Unassembled WGS sequence"/>
</dbReference>
<feature type="region of interest" description="Disordered" evidence="2">
    <location>
        <begin position="640"/>
        <end position="709"/>
    </location>
</feature>
<comment type="caution">
    <text evidence="3">The sequence shown here is derived from an EMBL/GenBank/DDBJ whole genome shotgun (WGS) entry which is preliminary data.</text>
</comment>
<dbReference type="OrthoDB" id="449176at2759"/>
<evidence type="ECO:0000313" key="3">
    <source>
        <dbReference type="EMBL" id="OLQ10051.1"/>
    </source>
</evidence>
<accession>A0A1Q9ERL4</accession>
<proteinExistence type="predicted"/>
<protein>
    <submittedName>
        <fullName evidence="3">Uncharacterized protein</fullName>
    </submittedName>
</protein>
<name>A0A1Q9ERL4_SYMMI</name>
<dbReference type="AlphaFoldDB" id="A0A1Q9ERL4"/>
<feature type="region of interest" description="Disordered" evidence="2">
    <location>
        <begin position="727"/>
        <end position="749"/>
    </location>
</feature>
<keyword evidence="1" id="KW-0175">Coiled coil</keyword>
<evidence type="ECO:0000313" key="4">
    <source>
        <dbReference type="Proteomes" id="UP000186817"/>
    </source>
</evidence>
<sequence length="749" mass="83161">MSSFPTTKPPTLVRQRRPTMCAWCHGSLRGAVCGHCLCRVVRQWDRRGAAAELEGAKAALEPDFARWSQRAALRARCHEMQRRLRALRGALATAAESRAERRRALEERRASLRQRRRDHEQRASGLSTALRRLRARTWFLEDPSRYSVELGAFHVYQELAVILDALRQERRRRCSLLVELFPVKFLSAGSAPRDVTLSLCQVQNCDRSGVLQEEECRSLEAAISLLVRLVTAFANLLDVTLPFPCSGGRGFSEVSSAIEAATAAFGRKERRRSSKPSSRGRGDKDMQCMRYASKSALGNLRSTNISAQQDNARPLFYFGSGIEYCMGKQRHVVMSCTQEAWWGHDIEEAWQAYFLSEDLFNRNVHGLRSATVERSVLANVGLGWALGWAGLGQVVTALFFEEDSFDEMPPDFRTLSGRRDSRSDAAALESSRRIFEDGRWRKVMSAAVAEDKELAEEALQAAVPEDEELAEEEAAPAKKRRRLVQQPAGSWLRAFGLWRDQDDDASSNCSGVSLCARETFCEKDSGVAATLTRAQAQEAPMWTLPSVLHPFLARWHHFSVCDKICTPEFVAARRLVDQDLLCLCRCQGVGPKEATPTLQLLATLLNSEHLGCVSPPAKPSGSTEKCKEAFNLISELDANAAGSRRCPPPPPGPDPAGAWASSWDRRPRHLPGLAQEGEEDSEWTLLDAGSGRRRPESGDGAGVPESEVEMEAQRVAERLGLVAYQVDGRPAGRGEERAWQQLGRSSSTL</sequence>
<evidence type="ECO:0000256" key="1">
    <source>
        <dbReference type="SAM" id="Coils"/>
    </source>
</evidence>
<feature type="coiled-coil region" evidence="1">
    <location>
        <begin position="70"/>
        <end position="136"/>
    </location>
</feature>
<reference evidence="3 4" key="1">
    <citation type="submission" date="2016-02" db="EMBL/GenBank/DDBJ databases">
        <title>Genome analysis of coral dinoflagellate symbionts highlights evolutionary adaptations to a symbiotic lifestyle.</title>
        <authorList>
            <person name="Aranda M."/>
            <person name="Li Y."/>
            <person name="Liew Y.J."/>
            <person name="Baumgarten S."/>
            <person name="Simakov O."/>
            <person name="Wilson M."/>
            <person name="Piel J."/>
            <person name="Ashoor H."/>
            <person name="Bougouffa S."/>
            <person name="Bajic V.B."/>
            <person name="Ryu T."/>
            <person name="Ravasi T."/>
            <person name="Bayer T."/>
            <person name="Micklem G."/>
            <person name="Kim H."/>
            <person name="Bhak J."/>
            <person name="Lajeunesse T.C."/>
            <person name="Voolstra C.R."/>
        </authorList>
    </citation>
    <scope>NUCLEOTIDE SEQUENCE [LARGE SCALE GENOMIC DNA]</scope>
    <source>
        <strain evidence="3 4">CCMP2467</strain>
    </source>
</reference>
<dbReference type="EMBL" id="LSRX01000085">
    <property type="protein sequence ID" value="OLQ10051.1"/>
    <property type="molecule type" value="Genomic_DNA"/>
</dbReference>